<name>A0A420YMC8_9PEZI</name>
<dbReference type="Proteomes" id="UP000275385">
    <property type="component" value="Unassembled WGS sequence"/>
</dbReference>
<reference evidence="1 2" key="1">
    <citation type="submission" date="2018-08" db="EMBL/GenBank/DDBJ databases">
        <title>Draft genome of the lignicolous fungus Coniochaeta pulveracea.</title>
        <authorList>
            <person name="Borstlap C.J."/>
            <person name="De Witt R.N."/>
            <person name="Botha A."/>
            <person name="Volschenk H."/>
        </authorList>
    </citation>
    <scope>NUCLEOTIDE SEQUENCE [LARGE SCALE GENOMIC DNA]</scope>
    <source>
        <strain evidence="1 2">CAB683</strain>
    </source>
</reference>
<protein>
    <recommendedName>
        <fullName evidence="3">F-box domain-containing protein</fullName>
    </recommendedName>
</protein>
<dbReference type="OrthoDB" id="5224238at2759"/>
<dbReference type="AlphaFoldDB" id="A0A420YMC8"/>
<sequence>MVAHTCYRHTDCLRTKDMDSLPVELLRVVFEACDPPSVRSLRAVARILADVGYDYLLPPHITIVWGDDGIKRLHSIAAHQRLRTCIESVAVKVGSWPMKYPGYIQGVGGFEFRSSLLQLGNELEHALQMLPNLKSVNLDLKEATPPGPNPHLWDTKDMATETAINAIVSAASRGTLSSLAVHRLPLQILSVEPGRPQSSVRAINGLGRVLRFASNLTHLSLEFVNSAILYQRFPLDFQELFSDFTFEKLTDLKLGGFACTESELGSFLLRHAATLERLRLGGRAAWRKKDPVWGGITLYSGSWRSLFNSLAGKLPQLKRFHVEGFIENGDRLHLGLCMFEPLTDDAWEPCSTPRTRSLQTPGRQQYLMNSSDLERFLLHGGPNPVLMM</sequence>
<accession>A0A420YMC8</accession>
<proteinExistence type="predicted"/>
<evidence type="ECO:0008006" key="3">
    <source>
        <dbReference type="Google" id="ProtNLM"/>
    </source>
</evidence>
<organism evidence="1 2">
    <name type="scientific">Coniochaeta pulveracea</name>
    <dbReference type="NCBI Taxonomy" id="177199"/>
    <lineage>
        <taxon>Eukaryota</taxon>
        <taxon>Fungi</taxon>
        <taxon>Dikarya</taxon>
        <taxon>Ascomycota</taxon>
        <taxon>Pezizomycotina</taxon>
        <taxon>Sordariomycetes</taxon>
        <taxon>Sordariomycetidae</taxon>
        <taxon>Coniochaetales</taxon>
        <taxon>Coniochaetaceae</taxon>
        <taxon>Coniochaeta</taxon>
    </lineage>
</organism>
<gene>
    <name evidence="1" type="ORF">DL546_009325</name>
</gene>
<evidence type="ECO:0000313" key="1">
    <source>
        <dbReference type="EMBL" id="RKU48946.1"/>
    </source>
</evidence>
<dbReference type="EMBL" id="QVQW01000003">
    <property type="protein sequence ID" value="RKU48946.1"/>
    <property type="molecule type" value="Genomic_DNA"/>
</dbReference>
<evidence type="ECO:0000313" key="2">
    <source>
        <dbReference type="Proteomes" id="UP000275385"/>
    </source>
</evidence>
<keyword evidence="2" id="KW-1185">Reference proteome</keyword>
<comment type="caution">
    <text evidence="1">The sequence shown here is derived from an EMBL/GenBank/DDBJ whole genome shotgun (WGS) entry which is preliminary data.</text>
</comment>